<dbReference type="Gramene" id="KFK24706">
    <property type="protein sequence ID" value="KFK24706"/>
    <property type="gene ID" value="AALP_AA8G013900"/>
</dbReference>
<dbReference type="EMBL" id="CM002876">
    <property type="protein sequence ID" value="KFK24706.1"/>
    <property type="molecule type" value="Genomic_DNA"/>
</dbReference>
<protein>
    <submittedName>
        <fullName evidence="3">Uncharacterized protein</fullName>
    </submittedName>
</protein>
<keyword evidence="1" id="KW-0649">Protein kinase inhibitor</keyword>
<dbReference type="Proteomes" id="UP000029120">
    <property type="component" value="Chromosome 8"/>
</dbReference>
<accession>A0A087G4A4</accession>
<dbReference type="GO" id="GO:0004860">
    <property type="term" value="F:protein kinase inhibitor activity"/>
    <property type="evidence" value="ECO:0007669"/>
    <property type="project" value="UniProtKB-KW"/>
</dbReference>
<dbReference type="PANTHER" id="PTHR33142:SF15">
    <property type="entry name" value="CYCLIN-DEPENDENT PROTEIN KINASE INHIBITOR SMR4"/>
    <property type="match status" value="1"/>
</dbReference>
<reference evidence="4" key="1">
    <citation type="journal article" date="2015" name="Nat. Plants">
        <title>Genome expansion of Arabis alpina linked with retrotransposition and reduced symmetric DNA methylation.</title>
        <authorList>
            <person name="Willing E.M."/>
            <person name="Rawat V."/>
            <person name="Mandakova T."/>
            <person name="Maumus F."/>
            <person name="James G.V."/>
            <person name="Nordstroem K.J."/>
            <person name="Becker C."/>
            <person name="Warthmann N."/>
            <person name="Chica C."/>
            <person name="Szarzynska B."/>
            <person name="Zytnicki M."/>
            <person name="Albani M.C."/>
            <person name="Kiefer C."/>
            <person name="Bergonzi S."/>
            <person name="Castaings L."/>
            <person name="Mateos J.L."/>
            <person name="Berns M.C."/>
            <person name="Bujdoso N."/>
            <person name="Piofczyk T."/>
            <person name="de Lorenzo L."/>
            <person name="Barrero-Sicilia C."/>
            <person name="Mateos I."/>
            <person name="Piednoel M."/>
            <person name="Hagmann J."/>
            <person name="Chen-Min-Tao R."/>
            <person name="Iglesias-Fernandez R."/>
            <person name="Schuster S.C."/>
            <person name="Alonso-Blanco C."/>
            <person name="Roudier F."/>
            <person name="Carbonero P."/>
            <person name="Paz-Ares J."/>
            <person name="Davis S.J."/>
            <person name="Pecinka A."/>
            <person name="Quesneville H."/>
            <person name="Colot V."/>
            <person name="Lysak M.A."/>
            <person name="Weigel D."/>
            <person name="Coupland G."/>
            <person name="Schneeberger K."/>
        </authorList>
    </citation>
    <scope>NUCLEOTIDE SEQUENCE [LARGE SCALE GENOMIC DNA]</scope>
    <source>
        <strain evidence="4">cv. Pajares</strain>
    </source>
</reference>
<gene>
    <name evidence="3" type="ordered locus">AALP_Aa8g013900</name>
</gene>
<keyword evidence="2" id="KW-0131">Cell cycle</keyword>
<dbReference type="InterPro" id="IPR040389">
    <property type="entry name" value="SMR"/>
</dbReference>
<dbReference type="PANTHER" id="PTHR33142">
    <property type="entry name" value="CYCLIN-DEPENDENT PROTEIN KINASE INHIBITOR SMR13"/>
    <property type="match status" value="1"/>
</dbReference>
<evidence type="ECO:0000256" key="1">
    <source>
        <dbReference type="ARBA" id="ARBA00023013"/>
    </source>
</evidence>
<dbReference type="GO" id="GO:0005634">
    <property type="term" value="C:nucleus"/>
    <property type="evidence" value="ECO:0007669"/>
    <property type="project" value="TreeGrafter"/>
</dbReference>
<keyword evidence="4" id="KW-1185">Reference proteome</keyword>
<name>A0A087G4A4_ARAAL</name>
<evidence type="ECO:0000313" key="3">
    <source>
        <dbReference type="EMBL" id="KFK24706.1"/>
    </source>
</evidence>
<proteinExistence type="predicted"/>
<dbReference type="AlphaFoldDB" id="A0A087G4A4"/>
<evidence type="ECO:0000313" key="4">
    <source>
        <dbReference type="Proteomes" id="UP000029120"/>
    </source>
</evidence>
<organism evidence="3 4">
    <name type="scientific">Arabis alpina</name>
    <name type="common">Alpine rock-cress</name>
    <dbReference type="NCBI Taxonomy" id="50452"/>
    <lineage>
        <taxon>Eukaryota</taxon>
        <taxon>Viridiplantae</taxon>
        <taxon>Streptophyta</taxon>
        <taxon>Embryophyta</taxon>
        <taxon>Tracheophyta</taxon>
        <taxon>Spermatophyta</taxon>
        <taxon>Magnoliopsida</taxon>
        <taxon>eudicotyledons</taxon>
        <taxon>Gunneridae</taxon>
        <taxon>Pentapetalae</taxon>
        <taxon>rosids</taxon>
        <taxon>malvids</taxon>
        <taxon>Brassicales</taxon>
        <taxon>Brassicaceae</taxon>
        <taxon>Arabideae</taxon>
        <taxon>Arabis</taxon>
    </lineage>
</organism>
<evidence type="ECO:0000256" key="2">
    <source>
        <dbReference type="ARBA" id="ARBA00023306"/>
    </source>
</evidence>
<dbReference type="OrthoDB" id="650965at2759"/>
<sequence length="88" mass="9790">MEKTTEITTEEGCTTPRSGRFRIPVTSVCPPPPRKKSTVRLAAVSCGQMLFVCLPQVHAAVSYGQTLRPASQIFNRSKIMRLRLKDRG</sequence>
<dbReference type="GO" id="GO:0032875">
    <property type="term" value="P:regulation of DNA endoreduplication"/>
    <property type="evidence" value="ECO:0007669"/>
    <property type="project" value="InterPro"/>
</dbReference>